<keyword evidence="3" id="KW-1185">Reference proteome</keyword>
<evidence type="ECO:0000313" key="2">
    <source>
        <dbReference type="EMBL" id="KAK7819033.1"/>
    </source>
</evidence>
<dbReference type="Proteomes" id="UP001488838">
    <property type="component" value="Unassembled WGS sequence"/>
</dbReference>
<dbReference type="SUPFAM" id="SSF48726">
    <property type="entry name" value="Immunoglobulin"/>
    <property type="match status" value="1"/>
</dbReference>
<dbReference type="EMBL" id="JBBHLL010000083">
    <property type="protein sequence ID" value="KAK7819033.1"/>
    <property type="molecule type" value="Genomic_DNA"/>
</dbReference>
<dbReference type="AlphaFoldDB" id="A0AAW0IWZ9"/>
<accession>A0AAW0IWZ9</accession>
<evidence type="ECO:0008006" key="4">
    <source>
        <dbReference type="Google" id="ProtNLM"/>
    </source>
</evidence>
<evidence type="ECO:0000256" key="1">
    <source>
        <dbReference type="SAM" id="MobiDB-lite"/>
    </source>
</evidence>
<gene>
    <name evidence="2" type="ORF">U0070_002345</name>
</gene>
<proteinExistence type="predicted"/>
<comment type="caution">
    <text evidence="2">The sequence shown here is derived from an EMBL/GenBank/DDBJ whole genome shotgun (WGS) entry which is preliminary data.</text>
</comment>
<evidence type="ECO:0000313" key="3">
    <source>
        <dbReference type="Proteomes" id="UP001488838"/>
    </source>
</evidence>
<dbReference type="Gene3D" id="2.60.40.10">
    <property type="entry name" value="Immunoglobulins"/>
    <property type="match status" value="1"/>
</dbReference>
<protein>
    <recommendedName>
        <fullName evidence="4">Immunoglobulin I-set domain-containing protein</fullName>
    </recommendedName>
</protein>
<sequence>MAVAQRTEKDREEGPETLGQQQLLRYTSTLTLNRVKPLEAGQYSLMVHNKAGWNNVTFELTLR</sequence>
<feature type="compositionally biased region" description="Basic and acidic residues" evidence="1">
    <location>
        <begin position="1"/>
        <end position="14"/>
    </location>
</feature>
<dbReference type="InterPro" id="IPR036179">
    <property type="entry name" value="Ig-like_dom_sf"/>
</dbReference>
<feature type="region of interest" description="Disordered" evidence="1">
    <location>
        <begin position="1"/>
        <end position="22"/>
    </location>
</feature>
<reference evidence="2 3" key="1">
    <citation type="journal article" date="2023" name="bioRxiv">
        <title>Conserved and derived expression patterns and positive selection on dental genes reveal complex evolutionary context of ever-growing rodent molars.</title>
        <authorList>
            <person name="Calamari Z.T."/>
            <person name="Song A."/>
            <person name="Cohen E."/>
            <person name="Akter M."/>
            <person name="Roy R.D."/>
            <person name="Hallikas O."/>
            <person name="Christensen M.M."/>
            <person name="Li P."/>
            <person name="Marangoni P."/>
            <person name="Jernvall J."/>
            <person name="Klein O.D."/>
        </authorList>
    </citation>
    <scope>NUCLEOTIDE SEQUENCE [LARGE SCALE GENOMIC DNA]</scope>
    <source>
        <strain evidence="2">V071</strain>
    </source>
</reference>
<organism evidence="2 3">
    <name type="scientific">Myodes glareolus</name>
    <name type="common">Bank vole</name>
    <name type="synonym">Clethrionomys glareolus</name>
    <dbReference type="NCBI Taxonomy" id="447135"/>
    <lineage>
        <taxon>Eukaryota</taxon>
        <taxon>Metazoa</taxon>
        <taxon>Chordata</taxon>
        <taxon>Craniata</taxon>
        <taxon>Vertebrata</taxon>
        <taxon>Euteleostomi</taxon>
        <taxon>Mammalia</taxon>
        <taxon>Eutheria</taxon>
        <taxon>Euarchontoglires</taxon>
        <taxon>Glires</taxon>
        <taxon>Rodentia</taxon>
        <taxon>Myomorpha</taxon>
        <taxon>Muroidea</taxon>
        <taxon>Cricetidae</taxon>
        <taxon>Arvicolinae</taxon>
        <taxon>Myodes</taxon>
    </lineage>
</organism>
<name>A0AAW0IWZ9_MYOGA</name>
<dbReference type="InterPro" id="IPR013783">
    <property type="entry name" value="Ig-like_fold"/>
</dbReference>